<evidence type="ECO:0000313" key="2">
    <source>
        <dbReference type="EMBL" id="RVW61095.1"/>
    </source>
</evidence>
<organism evidence="2 3">
    <name type="scientific">Vitis vinifera</name>
    <name type="common">Grape</name>
    <dbReference type="NCBI Taxonomy" id="29760"/>
    <lineage>
        <taxon>Eukaryota</taxon>
        <taxon>Viridiplantae</taxon>
        <taxon>Streptophyta</taxon>
        <taxon>Embryophyta</taxon>
        <taxon>Tracheophyta</taxon>
        <taxon>Spermatophyta</taxon>
        <taxon>Magnoliopsida</taxon>
        <taxon>eudicotyledons</taxon>
        <taxon>Gunneridae</taxon>
        <taxon>Pentapetalae</taxon>
        <taxon>rosids</taxon>
        <taxon>Vitales</taxon>
        <taxon>Vitaceae</taxon>
        <taxon>Viteae</taxon>
        <taxon>Vitis</taxon>
    </lineage>
</organism>
<protein>
    <submittedName>
        <fullName evidence="2">Uncharacterized protein</fullName>
    </submittedName>
</protein>
<proteinExistence type="predicted"/>
<reference evidence="2 3" key="1">
    <citation type="journal article" date="2018" name="PLoS Genet.">
        <title>Population sequencing reveals clonal diversity and ancestral inbreeding in the grapevine cultivar Chardonnay.</title>
        <authorList>
            <person name="Roach M.J."/>
            <person name="Johnson D.L."/>
            <person name="Bohlmann J."/>
            <person name="van Vuuren H.J."/>
            <person name="Jones S.J."/>
            <person name="Pretorius I.S."/>
            <person name="Schmidt S.A."/>
            <person name="Borneman A.R."/>
        </authorList>
    </citation>
    <scope>NUCLEOTIDE SEQUENCE [LARGE SCALE GENOMIC DNA]</scope>
    <source>
        <strain evidence="3">cv. Chardonnay</strain>
        <tissue evidence="2">Leaf</tissue>
    </source>
</reference>
<dbReference type="EMBL" id="QGNW01000843">
    <property type="protein sequence ID" value="RVW61095.1"/>
    <property type="molecule type" value="Genomic_DNA"/>
</dbReference>
<dbReference type="AlphaFoldDB" id="A0A438FM45"/>
<name>A0A438FM45_VITVI</name>
<evidence type="ECO:0000256" key="1">
    <source>
        <dbReference type="SAM" id="MobiDB-lite"/>
    </source>
</evidence>
<evidence type="ECO:0000313" key="3">
    <source>
        <dbReference type="Proteomes" id="UP000288805"/>
    </source>
</evidence>
<sequence>MMMEENYEVTLMNICACVVNYRNIMTTLEMLMDRRKRSVHRQRSKSSSQPFDQLNDSSAVQTFKGGKEEYCWLVDTTHGGGGTTMQKLLDIGWTWGQHVVNVYGKHGFGAGQ</sequence>
<accession>A0A438FM45</accession>
<feature type="region of interest" description="Disordered" evidence="1">
    <location>
        <begin position="36"/>
        <end position="58"/>
    </location>
</feature>
<dbReference type="Proteomes" id="UP000288805">
    <property type="component" value="Unassembled WGS sequence"/>
</dbReference>
<comment type="caution">
    <text evidence="2">The sequence shown here is derived from an EMBL/GenBank/DDBJ whole genome shotgun (WGS) entry which is preliminary data.</text>
</comment>
<gene>
    <name evidence="2" type="ORF">CK203_045817</name>
</gene>
<feature type="compositionally biased region" description="Polar residues" evidence="1">
    <location>
        <begin position="45"/>
        <end position="58"/>
    </location>
</feature>